<evidence type="ECO:0008006" key="4">
    <source>
        <dbReference type="Google" id="ProtNLM"/>
    </source>
</evidence>
<keyword evidence="3" id="KW-1185">Reference proteome</keyword>
<feature type="signal peptide" evidence="1">
    <location>
        <begin position="1"/>
        <end position="20"/>
    </location>
</feature>
<proteinExistence type="predicted"/>
<reference evidence="2 3" key="1">
    <citation type="submission" date="2020-11" db="EMBL/GenBank/DDBJ databases">
        <title>Draft Genome of Enterobacter sp. strain EMC7.</title>
        <authorList>
            <person name="Barman P."/>
            <person name="Sinha S."/>
            <person name="Sen S."/>
            <person name="Chakraborty R."/>
        </authorList>
    </citation>
    <scope>NUCLEOTIDE SEQUENCE [LARGE SCALE GENOMIC DNA]</scope>
    <source>
        <strain evidence="2 3">EMC7</strain>
    </source>
</reference>
<evidence type="ECO:0000256" key="1">
    <source>
        <dbReference type="SAM" id="SignalP"/>
    </source>
</evidence>
<sequence>MKRLAVIAAVLVLASCAANGDVDIGTGTGGGLGLGAGLSLPGGKAETKPAPALSPHLKKECGMFAANVHNTSEEAALKMCKIGVRDALKKHGEELCTRRLESYTKEQLSHIGQDHDVFAENNAAYAYGCDVGKASLKGEDLQGNAINDSEEDDDYE</sequence>
<evidence type="ECO:0000313" key="2">
    <source>
        <dbReference type="EMBL" id="MBZ0059584.1"/>
    </source>
</evidence>
<dbReference type="Proteomes" id="UP000706580">
    <property type="component" value="Unassembled WGS sequence"/>
</dbReference>
<accession>A0ABS7S1H3</accession>
<evidence type="ECO:0000313" key="3">
    <source>
        <dbReference type="Proteomes" id="UP000706580"/>
    </source>
</evidence>
<protein>
    <recommendedName>
        <fullName evidence="4">Lipoprotein</fullName>
    </recommendedName>
</protein>
<dbReference type="EMBL" id="JADMNK010000010">
    <property type="protein sequence ID" value="MBZ0059584.1"/>
    <property type="molecule type" value="Genomic_DNA"/>
</dbReference>
<name>A0ABS7S1H3_9ENTR</name>
<feature type="chain" id="PRO_5047449065" description="Lipoprotein" evidence="1">
    <location>
        <begin position="21"/>
        <end position="156"/>
    </location>
</feature>
<dbReference type="PROSITE" id="PS51257">
    <property type="entry name" value="PROKAR_LIPOPROTEIN"/>
    <property type="match status" value="1"/>
</dbReference>
<organism evidence="2 3">
    <name type="scientific">Leclercia barmai</name>
    <dbReference type="NCBI Taxonomy" id="2785629"/>
    <lineage>
        <taxon>Bacteria</taxon>
        <taxon>Pseudomonadati</taxon>
        <taxon>Pseudomonadota</taxon>
        <taxon>Gammaproteobacteria</taxon>
        <taxon>Enterobacterales</taxon>
        <taxon>Enterobacteriaceae</taxon>
        <taxon>Leclercia</taxon>
    </lineage>
</organism>
<comment type="caution">
    <text evidence="2">The sequence shown here is derived from an EMBL/GenBank/DDBJ whole genome shotgun (WGS) entry which is preliminary data.</text>
</comment>
<dbReference type="RefSeq" id="WP_223075258.1">
    <property type="nucleotide sequence ID" value="NZ_JADMNK010000010.1"/>
</dbReference>
<gene>
    <name evidence="2" type="ORF">ITX56_17595</name>
</gene>
<keyword evidence="1" id="KW-0732">Signal</keyword>